<dbReference type="InterPro" id="IPR005702">
    <property type="entry name" value="Wzc-like_C"/>
</dbReference>
<dbReference type="EMBL" id="RCDA01000001">
    <property type="protein sequence ID" value="RLK51613.1"/>
    <property type="molecule type" value="Genomic_DNA"/>
</dbReference>
<evidence type="ECO:0000313" key="12">
    <source>
        <dbReference type="Proteomes" id="UP000275461"/>
    </source>
</evidence>
<comment type="similarity">
    <text evidence="1">Belongs to the CpsD/CapB family.</text>
</comment>
<evidence type="ECO:0000256" key="7">
    <source>
        <dbReference type="ARBA" id="ARBA00023137"/>
    </source>
</evidence>
<keyword evidence="4" id="KW-0547">Nucleotide-binding</keyword>
<dbReference type="SUPFAM" id="SSF52540">
    <property type="entry name" value="P-loop containing nucleoside triphosphate hydrolases"/>
    <property type="match status" value="1"/>
</dbReference>
<evidence type="ECO:0000256" key="6">
    <source>
        <dbReference type="ARBA" id="ARBA00022840"/>
    </source>
</evidence>
<comment type="catalytic activity">
    <reaction evidence="8">
        <text>L-tyrosyl-[protein] + ATP = O-phospho-L-tyrosyl-[protein] + ADP + H(+)</text>
        <dbReference type="Rhea" id="RHEA:10596"/>
        <dbReference type="Rhea" id="RHEA-COMP:10136"/>
        <dbReference type="Rhea" id="RHEA-COMP:20101"/>
        <dbReference type="ChEBI" id="CHEBI:15378"/>
        <dbReference type="ChEBI" id="CHEBI:30616"/>
        <dbReference type="ChEBI" id="CHEBI:46858"/>
        <dbReference type="ChEBI" id="CHEBI:61978"/>
        <dbReference type="ChEBI" id="CHEBI:456216"/>
        <dbReference type="EC" id="2.7.10.2"/>
    </reaction>
</comment>
<dbReference type="InterPro" id="IPR025669">
    <property type="entry name" value="AAA_dom"/>
</dbReference>
<comment type="caution">
    <text evidence="11">The sequence shown here is derived from an EMBL/GenBank/DDBJ whole genome shotgun (WGS) entry which is preliminary data.</text>
</comment>
<evidence type="ECO:0000256" key="3">
    <source>
        <dbReference type="ARBA" id="ARBA00022679"/>
    </source>
</evidence>
<dbReference type="EC" id="2.7.10.2" evidence="2"/>
<evidence type="ECO:0000256" key="8">
    <source>
        <dbReference type="ARBA" id="ARBA00051245"/>
    </source>
</evidence>
<feature type="domain" description="AAA" evidence="10">
    <location>
        <begin position="124"/>
        <end position="270"/>
    </location>
</feature>
<feature type="region of interest" description="Disordered" evidence="9">
    <location>
        <begin position="1"/>
        <end position="67"/>
    </location>
</feature>
<proteinExistence type="inferred from homology"/>
<organism evidence="11 12">
    <name type="scientific">Alkalispirillum mobile</name>
    <dbReference type="NCBI Taxonomy" id="85925"/>
    <lineage>
        <taxon>Bacteria</taxon>
        <taxon>Pseudomonadati</taxon>
        <taxon>Pseudomonadota</taxon>
        <taxon>Gammaproteobacteria</taxon>
        <taxon>Chromatiales</taxon>
        <taxon>Ectothiorhodospiraceae</taxon>
        <taxon>Alkalispirillum</taxon>
    </lineage>
</organism>
<dbReference type="Pfam" id="PF13614">
    <property type="entry name" value="AAA_31"/>
    <property type="match status" value="1"/>
</dbReference>
<dbReference type="GO" id="GO:0004713">
    <property type="term" value="F:protein tyrosine kinase activity"/>
    <property type="evidence" value="ECO:0007669"/>
    <property type="project" value="UniProtKB-KW"/>
</dbReference>
<dbReference type="InterPro" id="IPR050445">
    <property type="entry name" value="Bact_polysacc_biosynth/exp"/>
</dbReference>
<keyword evidence="5 11" id="KW-0418">Kinase</keyword>
<dbReference type="Proteomes" id="UP000275461">
    <property type="component" value="Unassembled WGS sequence"/>
</dbReference>
<evidence type="ECO:0000256" key="1">
    <source>
        <dbReference type="ARBA" id="ARBA00007316"/>
    </source>
</evidence>
<evidence type="ECO:0000256" key="5">
    <source>
        <dbReference type="ARBA" id="ARBA00022777"/>
    </source>
</evidence>
<gene>
    <name evidence="11" type="ORF">DFR31_1557</name>
</gene>
<keyword evidence="11" id="KW-0675">Receptor</keyword>
<dbReference type="OrthoDB" id="9775724at2"/>
<name>A0A498C851_9GAMM</name>
<dbReference type="GO" id="GO:0005886">
    <property type="term" value="C:plasma membrane"/>
    <property type="evidence" value="ECO:0007669"/>
    <property type="project" value="TreeGrafter"/>
</dbReference>
<feature type="compositionally biased region" description="Basic and acidic residues" evidence="9">
    <location>
        <begin position="1"/>
        <end position="11"/>
    </location>
</feature>
<dbReference type="InterPro" id="IPR027417">
    <property type="entry name" value="P-loop_NTPase"/>
</dbReference>
<evidence type="ECO:0000313" key="11">
    <source>
        <dbReference type="EMBL" id="RLK51613.1"/>
    </source>
</evidence>
<reference evidence="11 12" key="1">
    <citation type="submission" date="2018-10" db="EMBL/GenBank/DDBJ databases">
        <title>Genomic Encyclopedia of Type Strains, Phase IV (KMG-IV): sequencing the most valuable type-strain genomes for metagenomic binning, comparative biology and taxonomic classification.</title>
        <authorList>
            <person name="Goeker M."/>
        </authorList>
    </citation>
    <scope>NUCLEOTIDE SEQUENCE [LARGE SCALE GENOMIC DNA]</scope>
    <source>
        <strain evidence="11 12">DSM 12769</strain>
    </source>
</reference>
<keyword evidence="7 11" id="KW-0829">Tyrosine-protein kinase</keyword>
<keyword evidence="12" id="KW-1185">Reference proteome</keyword>
<evidence type="ECO:0000256" key="2">
    <source>
        <dbReference type="ARBA" id="ARBA00011903"/>
    </source>
</evidence>
<protein>
    <recommendedName>
        <fullName evidence="2">non-specific protein-tyrosine kinase</fullName>
        <ecNumber evidence="2">2.7.10.2</ecNumber>
    </recommendedName>
</protein>
<dbReference type="AlphaFoldDB" id="A0A498C851"/>
<dbReference type="RefSeq" id="WP_121442011.1">
    <property type="nucleotide sequence ID" value="NZ_RCDA01000001.1"/>
</dbReference>
<dbReference type="Gene3D" id="3.40.50.300">
    <property type="entry name" value="P-loop containing nucleotide triphosphate hydrolases"/>
    <property type="match status" value="1"/>
</dbReference>
<accession>A0A498C851</accession>
<keyword evidence="3" id="KW-0808">Transferase</keyword>
<dbReference type="PANTHER" id="PTHR32309:SF13">
    <property type="entry name" value="FERRIC ENTEROBACTIN TRANSPORT PROTEIN FEPE"/>
    <property type="match status" value="1"/>
</dbReference>
<keyword evidence="6" id="KW-0067">ATP-binding</keyword>
<evidence type="ECO:0000256" key="4">
    <source>
        <dbReference type="ARBA" id="ARBA00022741"/>
    </source>
</evidence>
<evidence type="ECO:0000256" key="9">
    <source>
        <dbReference type="SAM" id="MobiDB-lite"/>
    </source>
</evidence>
<dbReference type="PANTHER" id="PTHR32309">
    <property type="entry name" value="TYROSINE-PROTEIN KINASE"/>
    <property type="match status" value="1"/>
</dbReference>
<evidence type="ECO:0000259" key="10">
    <source>
        <dbReference type="Pfam" id="PF13614"/>
    </source>
</evidence>
<sequence>MSIIEKALDKSRAHKGQQEDEAEVPGQTGEATGAEARSALGTDPTPATRSAEPPTSPTVAETAPPVRHSQKVNMDFAWLRKQGIIVPHDERTGLTEEFRIMKRPILDNAFGRNSAMRVPNGRLVMITSSMPGEGKTFCTLNLALSMALEVDRTVLVVDADVARPAIPHALGIDCDRGLMDVLTEPDIDIPDVLLRTNIPNLSVIPAGRPHGRSTEVLASQAMVQLLHDLNTRYEDRIILFDSPPLLATSEPGVLATHMGQIIMVVEAERTPRSSVERAMEQLQSCDVVLTTLNKSTRLPGMGGYGGYYARGSYGSSTYGQ</sequence>
<dbReference type="NCBIfam" id="TIGR03018">
    <property type="entry name" value="pepcterm_TyrKin"/>
    <property type="match status" value="1"/>
</dbReference>
<dbReference type="CDD" id="cd05387">
    <property type="entry name" value="BY-kinase"/>
    <property type="match status" value="1"/>
</dbReference>